<feature type="domain" description="Acyltransferase 3" evidence="2">
    <location>
        <begin position="19"/>
        <end position="337"/>
    </location>
</feature>
<keyword evidence="4" id="KW-1185">Reference proteome</keyword>
<name>A0A1S8CQ58_9GAMM</name>
<dbReference type="GO" id="GO:0000271">
    <property type="term" value="P:polysaccharide biosynthetic process"/>
    <property type="evidence" value="ECO:0007669"/>
    <property type="project" value="TreeGrafter"/>
</dbReference>
<keyword evidence="1" id="KW-0472">Membrane</keyword>
<reference evidence="3 4" key="1">
    <citation type="submission" date="2016-11" db="EMBL/GenBank/DDBJ databases">
        <title>Rahnella oryzae sp. nov., isolated from rice root.</title>
        <authorList>
            <person name="Zhang X.-X."/>
            <person name="Zhang J."/>
        </authorList>
    </citation>
    <scope>NUCLEOTIDE SEQUENCE [LARGE SCALE GENOMIC DNA]</scope>
    <source>
        <strain evidence="3 4">J11-6</strain>
    </source>
</reference>
<dbReference type="Pfam" id="PF01757">
    <property type="entry name" value="Acyl_transf_3"/>
    <property type="match status" value="1"/>
</dbReference>
<feature type="transmembrane region" description="Helical" evidence="1">
    <location>
        <begin position="21"/>
        <end position="40"/>
    </location>
</feature>
<feature type="transmembrane region" description="Helical" evidence="1">
    <location>
        <begin position="60"/>
        <end position="81"/>
    </location>
</feature>
<sequence>MNGILITMKLSEIIKKGNNNLDIFRLIAALMVIYGHAYAISPQEGKEDVLLHIIGFDYSGSLAVKIFFFLSGLVVTNSLMANQNVVKFFISRLFRIWPALIVTVVFSSLVLGPLLTELSFLDYLSSREVYSYIYKNIFMDIQYSLPGVFVDNKRDAVNGSLWTIPYEVSAYLILVAAFMLGVLKRKIFASILFLIIVAEPLFGNKILFTWISADNREISMLAPCFAFGAILAIWKDEIFIDRYSFLGVWILFYFFRTSEFSFYFFYFSIFISMLYISTTPFFIRLKPPFDISYGVYLWAWPIQQVIARSFDYKGVLFNQLSSSILAIIMGLISWYVIEKKCIKAGVNFSVWLSDRWSNLRSNVAVKSDS</sequence>
<keyword evidence="3" id="KW-0808">Transferase</keyword>
<evidence type="ECO:0000256" key="1">
    <source>
        <dbReference type="SAM" id="Phobius"/>
    </source>
</evidence>
<feature type="transmembrane region" description="Helical" evidence="1">
    <location>
        <begin position="190"/>
        <end position="212"/>
    </location>
</feature>
<gene>
    <name evidence="3" type="ORF">BMI79_05565</name>
</gene>
<dbReference type="GO" id="GO:0016747">
    <property type="term" value="F:acyltransferase activity, transferring groups other than amino-acyl groups"/>
    <property type="evidence" value="ECO:0007669"/>
    <property type="project" value="InterPro"/>
</dbReference>
<comment type="caution">
    <text evidence="3">The sequence shown here is derived from an EMBL/GenBank/DDBJ whole genome shotgun (WGS) entry which is preliminary data.</text>
</comment>
<proteinExistence type="predicted"/>
<keyword evidence="3" id="KW-0012">Acyltransferase</keyword>
<dbReference type="AlphaFoldDB" id="A0A1S8CQ58"/>
<dbReference type="PANTHER" id="PTHR23028:SF53">
    <property type="entry name" value="ACYL_TRANSF_3 DOMAIN-CONTAINING PROTEIN"/>
    <property type="match status" value="1"/>
</dbReference>
<feature type="transmembrane region" description="Helical" evidence="1">
    <location>
        <begin position="239"/>
        <end position="256"/>
    </location>
</feature>
<evidence type="ECO:0000313" key="4">
    <source>
        <dbReference type="Proteomes" id="UP000216021"/>
    </source>
</evidence>
<dbReference type="GO" id="GO:0016020">
    <property type="term" value="C:membrane"/>
    <property type="evidence" value="ECO:0007669"/>
    <property type="project" value="TreeGrafter"/>
</dbReference>
<keyword evidence="1" id="KW-1133">Transmembrane helix</keyword>
<feature type="transmembrane region" description="Helical" evidence="1">
    <location>
        <begin position="93"/>
        <end position="115"/>
    </location>
</feature>
<accession>A0A1S8CQ58</accession>
<dbReference type="EMBL" id="MOXD01000002">
    <property type="protein sequence ID" value="OMQ25849.1"/>
    <property type="molecule type" value="Genomic_DNA"/>
</dbReference>
<feature type="transmembrane region" description="Helical" evidence="1">
    <location>
        <begin position="315"/>
        <end position="337"/>
    </location>
</feature>
<evidence type="ECO:0000259" key="2">
    <source>
        <dbReference type="Pfam" id="PF01757"/>
    </source>
</evidence>
<feature type="transmembrane region" description="Helical" evidence="1">
    <location>
        <begin position="262"/>
        <end position="283"/>
    </location>
</feature>
<protein>
    <submittedName>
        <fullName evidence="3">Acyltransferase</fullName>
    </submittedName>
</protein>
<feature type="transmembrane region" description="Helical" evidence="1">
    <location>
        <begin position="164"/>
        <end position="183"/>
    </location>
</feature>
<dbReference type="InterPro" id="IPR050879">
    <property type="entry name" value="Acyltransferase_3"/>
</dbReference>
<dbReference type="Proteomes" id="UP000216021">
    <property type="component" value="Unassembled WGS sequence"/>
</dbReference>
<organism evidence="3 4">
    <name type="scientific">Serratia oryzae</name>
    <dbReference type="NCBI Taxonomy" id="2034155"/>
    <lineage>
        <taxon>Bacteria</taxon>
        <taxon>Pseudomonadati</taxon>
        <taxon>Pseudomonadota</taxon>
        <taxon>Gammaproteobacteria</taxon>
        <taxon>Enterobacterales</taxon>
        <taxon>Yersiniaceae</taxon>
        <taxon>Serratia</taxon>
    </lineage>
</organism>
<dbReference type="InterPro" id="IPR002656">
    <property type="entry name" value="Acyl_transf_3_dom"/>
</dbReference>
<dbReference type="PANTHER" id="PTHR23028">
    <property type="entry name" value="ACETYLTRANSFERASE"/>
    <property type="match status" value="1"/>
</dbReference>
<evidence type="ECO:0000313" key="3">
    <source>
        <dbReference type="EMBL" id="OMQ25849.1"/>
    </source>
</evidence>
<keyword evidence="1" id="KW-0812">Transmembrane</keyword>